<accession>X1E2S4</accession>
<gene>
    <name evidence="1" type="ORF">S01H4_52278</name>
</gene>
<reference evidence="1" key="1">
    <citation type="journal article" date="2014" name="Front. Microbiol.">
        <title>High frequency of phylogenetically diverse reductive dehalogenase-homologous genes in deep subseafloor sedimentary metagenomes.</title>
        <authorList>
            <person name="Kawai M."/>
            <person name="Futagami T."/>
            <person name="Toyoda A."/>
            <person name="Takaki Y."/>
            <person name="Nishi S."/>
            <person name="Hori S."/>
            <person name="Arai W."/>
            <person name="Tsubouchi T."/>
            <person name="Morono Y."/>
            <person name="Uchiyama I."/>
            <person name="Ito T."/>
            <person name="Fujiyama A."/>
            <person name="Inagaki F."/>
            <person name="Takami H."/>
        </authorList>
    </citation>
    <scope>NUCLEOTIDE SEQUENCE</scope>
    <source>
        <strain evidence="1">Expedition CK06-06</strain>
    </source>
</reference>
<name>X1E2S4_9ZZZZ</name>
<proteinExistence type="predicted"/>
<feature type="non-terminal residue" evidence="1">
    <location>
        <position position="266"/>
    </location>
</feature>
<feature type="non-terminal residue" evidence="1">
    <location>
        <position position="1"/>
    </location>
</feature>
<comment type="caution">
    <text evidence="1">The sequence shown here is derived from an EMBL/GenBank/DDBJ whole genome shotgun (WGS) entry which is preliminary data.</text>
</comment>
<dbReference type="EMBL" id="BART01029850">
    <property type="protein sequence ID" value="GAH11459.1"/>
    <property type="molecule type" value="Genomic_DNA"/>
</dbReference>
<protein>
    <submittedName>
        <fullName evidence="1">Uncharacterized protein</fullName>
    </submittedName>
</protein>
<sequence>DGIDLMSKEMLNMPEGASLNAMLTINGYAYMSASYTPRQWWLLVTHMLPSFPRMLREGVPYWQDVAHPHYIEVTSRWRERNINNLSAGELWSGVHEVLGAFARHLGALMASTMGPSAGSETLFTNVYKKLVCKDGDPSASTFLMGFDNIPLKSEKALFDLAAWCREQAPLAAHLVNTPSEQLVDELIQKNAPDSVEQLIWDEWQQRFREYLNQYGYSIYDMDFARPLPLDEPEPMLEMLKLFINGQGKSPYERQQSFTTKREQAEE</sequence>
<dbReference type="AlphaFoldDB" id="X1E2S4"/>
<organism evidence="1">
    <name type="scientific">marine sediment metagenome</name>
    <dbReference type="NCBI Taxonomy" id="412755"/>
    <lineage>
        <taxon>unclassified sequences</taxon>
        <taxon>metagenomes</taxon>
        <taxon>ecological metagenomes</taxon>
    </lineage>
</organism>
<evidence type="ECO:0000313" key="1">
    <source>
        <dbReference type="EMBL" id="GAH11459.1"/>
    </source>
</evidence>